<evidence type="ECO:0000313" key="1">
    <source>
        <dbReference type="EMBL" id="TWI31263.1"/>
    </source>
</evidence>
<name>A0A562NGP2_9RHOB</name>
<dbReference type="Proteomes" id="UP000316225">
    <property type="component" value="Unassembled WGS sequence"/>
</dbReference>
<dbReference type="EMBL" id="VLKU01000010">
    <property type="protein sequence ID" value="TWI31263.1"/>
    <property type="molecule type" value="Genomic_DNA"/>
</dbReference>
<protein>
    <submittedName>
        <fullName evidence="1">Peptide/nickel transport system substrate-binding protein</fullName>
    </submittedName>
</protein>
<dbReference type="AlphaFoldDB" id="A0A562NGP2"/>
<evidence type="ECO:0000313" key="2">
    <source>
        <dbReference type="Proteomes" id="UP000316225"/>
    </source>
</evidence>
<accession>A0A562NGP2</accession>
<reference evidence="1 2" key="1">
    <citation type="journal article" date="2015" name="Stand. Genomic Sci.">
        <title>Genomic Encyclopedia of Bacterial and Archaeal Type Strains, Phase III: the genomes of soil and plant-associated and newly described type strains.</title>
        <authorList>
            <person name="Whitman W.B."/>
            <person name="Woyke T."/>
            <person name="Klenk H.P."/>
            <person name="Zhou Y."/>
            <person name="Lilburn T.G."/>
            <person name="Beck B.J."/>
            <person name="De Vos P."/>
            <person name="Vandamme P."/>
            <person name="Eisen J.A."/>
            <person name="Garrity G."/>
            <person name="Hugenholtz P."/>
            <person name="Kyrpides N.C."/>
        </authorList>
    </citation>
    <scope>NUCLEOTIDE SEQUENCE [LARGE SCALE GENOMIC DNA]</scope>
    <source>
        <strain evidence="1 2">CGMCC 1.5364</strain>
    </source>
</reference>
<keyword evidence="2" id="KW-1185">Reference proteome</keyword>
<proteinExistence type="predicted"/>
<organism evidence="1 2">
    <name type="scientific">Paracoccus sulfuroxidans</name>
    <dbReference type="NCBI Taxonomy" id="384678"/>
    <lineage>
        <taxon>Bacteria</taxon>
        <taxon>Pseudomonadati</taxon>
        <taxon>Pseudomonadota</taxon>
        <taxon>Alphaproteobacteria</taxon>
        <taxon>Rhodobacterales</taxon>
        <taxon>Paracoccaceae</taxon>
        <taxon>Paracoccus</taxon>
    </lineage>
</organism>
<dbReference type="RefSeq" id="WP_199756604.1">
    <property type="nucleotide sequence ID" value="NZ_VLKU01000010.1"/>
</dbReference>
<comment type="caution">
    <text evidence="1">The sequence shown here is derived from an EMBL/GenBank/DDBJ whole genome shotgun (WGS) entry which is preliminary data.</text>
</comment>
<gene>
    <name evidence="1" type="ORF">IQ24_03121</name>
</gene>
<sequence>MQRLLSVAIAAGLWGTTGFAEVTVNSVMQSGLRILDPVITTTFITRYHGFMIYDTLSMTR</sequence>